<evidence type="ECO:0000313" key="1">
    <source>
        <dbReference type="EMBL" id="CAA7262357.1"/>
    </source>
</evidence>
<proteinExistence type="predicted"/>
<name>A0A8S0XPY0_CYCAE</name>
<reference evidence="1 2" key="1">
    <citation type="submission" date="2020-01" db="EMBL/GenBank/DDBJ databases">
        <authorList>
            <person name="Gupta K D."/>
        </authorList>
    </citation>
    <scope>NUCLEOTIDE SEQUENCE [LARGE SCALE GENOMIC DNA]</scope>
</reference>
<evidence type="ECO:0000313" key="2">
    <source>
        <dbReference type="Proteomes" id="UP000467700"/>
    </source>
</evidence>
<gene>
    <name evidence="1" type="ORF">AAE3_LOCUS4433</name>
</gene>
<dbReference type="EMBL" id="CACVBS010000035">
    <property type="protein sequence ID" value="CAA7262357.1"/>
    <property type="molecule type" value="Genomic_DNA"/>
</dbReference>
<dbReference type="AlphaFoldDB" id="A0A8S0XPY0"/>
<sequence>MSSFARIIPSSTWEIFTCDALYKLVWALETEGATARPLLSDIAVYTGKMDTDPVVGGKVLERKESVEGFPLKMPDSGVIPRTRPVFRTTYTIRFKMDDTTGVLSGHGLDTRNVWQPED</sequence>
<protein>
    <submittedName>
        <fullName evidence="1">Uncharacterized protein</fullName>
    </submittedName>
</protein>
<organism evidence="1 2">
    <name type="scientific">Cyclocybe aegerita</name>
    <name type="common">Black poplar mushroom</name>
    <name type="synonym">Agrocybe aegerita</name>
    <dbReference type="NCBI Taxonomy" id="1973307"/>
    <lineage>
        <taxon>Eukaryota</taxon>
        <taxon>Fungi</taxon>
        <taxon>Dikarya</taxon>
        <taxon>Basidiomycota</taxon>
        <taxon>Agaricomycotina</taxon>
        <taxon>Agaricomycetes</taxon>
        <taxon>Agaricomycetidae</taxon>
        <taxon>Agaricales</taxon>
        <taxon>Agaricineae</taxon>
        <taxon>Bolbitiaceae</taxon>
        <taxon>Cyclocybe</taxon>
    </lineage>
</organism>
<dbReference type="Proteomes" id="UP000467700">
    <property type="component" value="Unassembled WGS sequence"/>
</dbReference>
<comment type="caution">
    <text evidence="1">The sequence shown here is derived from an EMBL/GenBank/DDBJ whole genome shotgun (WGS) entry which is preliminary data.</text>
</comment>
<keyword evidence="2" id="KW-1185">Reference proteome</keyword>
<accession>A0A8S0XPY0</accession>